<feature type="domain" description="HAMP" evidence="16">
    <location>
        <begin position="61"/>
        <end position="113"/>
    </location>
</feature>
<keyword evidence="4" id="KW-1003">Cell membrane</keyword>
<comment type="subcellular location">
    <subcellularLocation>
        <location evidence="2">Cell membrane</location>
        <topology evidence="2">Multi-pass membrane protein</topology>
    </subcellularLocation>
</comment>
<evidence type="ECO:0000313" key="18">
    <source>
        <dbReference type="Proteomes" id="UP000515679"/>
    </source>
</evidence>
<dbReference type="SUPFAM" id="SSF158472">
    <property type="entry name" value="HAMP domain-like"/>
    <property type="match status" value="1"/>
</dbReference>
<comment type="catalytic activity">
    <reaction evidence="1">
        <text>ATP + protein L-histidine = ADP + protein N-phospho-L-histidine.</text>
        <dbReference type="EC" id="2.7.13.3"/>
    </reaction>
</comment>
<keyword evidence="18" id="KW-1185">Reference proteome</keyword>
<dbReference type="CDD" id="cd00082">
    <property type="entry name" value="HisKA"/>
    <property type="match status" value="1"/>
</dbReference>
<dbReference type="CDD" id="cd06225">
    <property type="entry name" value="HAMP"/>
    <property type="match status" value="1"/>
</dbReference>
<dbReference type="InterPro" id="IPR004358">
    <property type="entry name" value="Sig_transdc_His_kin-like_C"/>
</dbReference>
<dbReference type="Gene3D" id="1.10.287.130">
    <property type="match status" value="1"/>
</dbReference>
<organism evidence="17 18">
    <name type="scientific">Cohnella cholangitidis</name>
    <dbReference type="NCBI Taxonomy" id="2598458"/>
    <lineage>
        <taxon>Bacteria</taxon>
        <taxon>Bacillati</taxon>
        <taxon>Bacillota</taxon>
        <taxon>Bacilli</taxon>
        <taxon>Bacillales</taxon>
        <taxon>Paenibacillaceae</taxon>
        <taxon>Cohnella</taxon>
    </lineage>
</organism>
<dbReference type="CDD" id="cd00075">
    <property type="entry name" value="HATPase"/>
    <property type="match status" value="1"/>
</dbReference>
<keyword evidence="7 14" id="KW-0812">Transmembrane</keyword>
<evidence type="ECO:0000256" key="3">
    <source>
        <dbReference type="ARBA" id="ARBA00012438"/>
    </source>
</evidence>
<evidence type="ECO:0000256" key="8">
    <source>
        <dbReference type="ARBA" id="ARBA00022741"/>
    </source>
</evidence>
<evidence type="ECO:0000256" key="12">
    <source>
        <dbReference type="ARBA" id="ARBA00023012"/>
    </source>
</evidence>
<proteinExistence type="predicted"/>
<dbReference type="Gene3D" id="6.10.340.10">
    <property type="match status" value="1"/>
</dbReference>
<keyword evidence="12" id="KW-0902">Two-component regulatory system</keyword>
<dbReference type="SMART" id="SM00387">
    <property type="entry name" value="HATPase_c"/>
    <property type="match status" value="1"/>
</dbReference>
<evidence type="ECO:0000313" key="17">
    <source>
        <dbReference type="EMBL" id="QMV43631.1"/>
    </source>
</evidence>
<evidence type="ECO:0000256" key="14">
    <source>
        <dbReference type="SAM" id="Phobius"/>
    </source>
</evidence>
<dbReference type="FunFam" id="3.30.565.10:FF:000006">
    <property type="entry name" value="Sensor histidine kinase WalK"/>
    <property type="match status" value="1"/>
</dbReference>
<dbReference type="KEGG" id="cchl:FPL14_22460"/>
<dbReference type="InterPro" id="IPR003660">
    <property type="entry name" value="HAMP_dom"/>
</dbReference>
<evidence type="ECO:0000256" key="11">
    <source>
        <dbReference type="ARBA" id="ARBA00022989"/>
    </source>
</evidence>
<keyword evidence="10" id="KW-0067">ATP-binding</keyword>
<dbReference type="EMBL" id="CP041969">
    <property type="protein sequence ID" value="QMV43631.1"/>
    <property type="molecule type" value="Genomic_DNA"/>
</dbReference>
<evidence type="ECO:0000259" key="15">
    <source>
        <dbReference type="PROSITE" id="PS50109"/>
    </source>
</evidence>
<dbReference type="PRINTS" id="PR00344">
    <property type="entry name" value="BCTRLSENSOR"/>
</dbReference>
<keyword evidence="8" id="KW-0547">Nucleotide-binding</keyword>
<dbReference type="GO" id="GO:0000155">
    <property type="term" value="F:phosphorelay sensor kinase activity"/>
    <property type="evidence" value="ECO:0007669"/>
    <property type="project" value="InterPro"/>
</dbReference>
<dbReference type="SUPFAM" id="SSF55874">
    <property type="entry name" value="ATPase domain of HSP90 chaperone/DNA topoisomerase II/histidine kinase"/>
    <property type="match status" value="1"/>
</dbReference>
<dbReference type="SMART" id="SM00388">
    <property type="entry name" value="HisKA"/>
    <property type="match status" value="1"/>
</dbReference>
<protein>
    <recommendedName>
        <fullName evidence="3">histidine kinase</fullName>
        <ecNumber evidence="3">2.7.13.3</ecNumber>
    </recommendedName>
</protein>
<dbReference type="Pfam" id="PF00512">
    <property type="entry name" value="HisKA"/>
    <property type="match status" value="1"/>
</dbReference>
<name>A0A7G5C347_9BACL</name>
<evidence type="ECO:0000256" key="4">
    <source>
        <dbReference type="ARBA" id="ARBA00022475"/>
    </source>
</evidence>
<evidence type="ECO:0000256" key="13">
    <source>
        <dbReference type="ARBA" id="ARBA00023136"/>
    </source>
</evidence>
<dbReference type="Pfam" id="PF00672">
    <property type="entry name" value="HAMP"/>
    <property type="match status" value="1"/>
</dbReference>
<keyword evidence="6" id="KW-0808">Transferase</keyword>
<dbReference type="Pfam" id="PF02518">
    <property type="entry name" value="HATPase_c"/>
    <property type="match status" value="1"/>
</dbReference>
<feature type="transmembrane region" description="Helical" evidence="14">
    <location>
        <begin position="38"/>
        <end position="57"/>
    </location>
</feature>
<dbReference type="InterPro" id="IPR036097">
    <property type="entry name" value="HisK_dim/P_sf"/>
</dbReference>
<sequence>MKPLRIRQWMFVGMAIVLIIPRLVFELAQIIVPHPSHAFASASYVAAAIGAIVFIGWKMGRVVVKPLEAMGAAAIKVADGDLNFELPHSTVAEIVQVRAAFQAMGDGLRESLVRQSKMEEERRFFIHAIAHDLRTPLFTLRGFLSRLKRGYADDPEKASRYVAICGQKAEQLDRLVTDLFSYTRLEYLEQTLRPEQIEFNSFLSETLNDYRPYAKEKEIELRYDSDTDHVLVLADSHLLRRAMGNLIDNALRYTPSTGRIEVSWKLDSGKITFTIEDSGPGIAEQDLPHIFEPLYRGDDSRNPGTGGTGLGLAIARRIMRAHGGDLSATNRTPSGGAVFTGWIAR</sequence>
<evidence type="ECO:0000256" key="2">
    <source>
        <dbReference type="ARBA" id="ARBA00004651"/>
    </source>
</evidence>
<dbReference type="PROSITE" id="PS50885">
    <property type="entry name" value="HAMP"/>
    <property type="match status" value="1"/>
</dbReference>
<reference evidence="17 18" key="1">
    <citation type="submission" date="2019-07" db="EMBL/GenBank/DDBJ databases">
        <authorList>
            <person name="Kim J.K."/>
            <person name="Cheong H.-M."/>
            <person name="Choi Y."/>
            <person name="Hwang K.J."/>
            <person name="Lee S."/>
            <person name="Choi C."/>
        </authorList>
    </citation>
    <scope>NUCLEOTIDE SEQUENCE [LARGE SCALE GENOMIC DNA]</scope>
    <source>
        <strain evidence="17 18">KS 22</strain>
    </source>
</reference>
<dbReference type="InterPro" id="IPR003661">
    <property type="entry name" value="HisK_dim/P_dom"/>
</dbReference>
<dbReference type="GO" id="GO:0005524">
    <property type="term" value="F:ATP binding"/>
    <property type="evidence" value="ECO:0007669"/>
    <property type="project" value="UniProtKB-KW"/>
</dbReference>
<evidence type="ECO:0000259" key="16">
    <source>
        <dbReference type="PROSITE" id="PS50885"/>
    </source>
</evidence>
<dbReference type="RefSeq" id="WP_182299868.1">
    <property type="nucleotide sequence ID" value="NZ_CP041969.1"/>
</dbReference>
<keyword evidence="9 17" id="KW-0418">Kinase</keyword>
<dbReference type="AlphaFoldDB" id="A0A7G5C347"/>
<dbReference type="InterPro" id="IPR036890">
    <property type="entry name" value="HATPase_C_sf"/>
</dbReference>
<accession>A0A7G5C347</accession>
<feature type="domain" description="Histidine kinase" evidence="15">
    <location>
        <begin position="128"/>
        <end position="345"/>
    </location>
</feature>
<evidence type="ECO:0000256" key="7">
    <source>
        <dbReference type="ARBA" id="ARBA00022692"/>
    </source>
</evidence>
<evidence type="ECO:0000256" key="10">
    <source>
        <dbReference type="ARBA" id="ARBA00022840"/>
    </source>
</evidence>
<evidence type="ECO:0000256" key="9">
    <source>
        <dbReference type="ARBA" id="ARBA00022777"/>
    </source>
</evidence>
<dbReference type="PROSITE" id="PS50109">
    <property type="entry name" value="HIS_KIN"/>
    <property type="match status" value="1"/>
</dbReference>
<evidence type="ECO:0000256" key="6">
    <source>
        <dbReference type="ARBA" id="ARBA00022679"/>
    </source>
</evidence>
<gene>
    <name evidence="17" type="ORF">FPL14_22460</name>
</gene>
<dbReference type="Gene3D" id="3.30.565.10">
    <property type="entry name" value="Histidine kinase-like ATPase, C-terminal domain"/>
    <property type="match status" value="1"/>
</dbReference>
<dbReference type="PANTHER" id="PTHR45528:SF1">
    <property type="entry name" value="SENSOR HISTIDINE KINASE CPXA"/>
    <property type="match status" value="1"/>
</dbReference>
<dbReference type="EC" id="2.7.13.3" evidence="3"/>
<dbReference type="Proteomes" id="UP000515679">
    <property type="component" value="Chromosome"/>
</dbReference>
<keyword evidence="5" id="KW-0597">Phosphoprotein</keyword>
<dbReference type="SUPFAM" id="SSF47384">
    <property type="entry name" value="Homodimeric domain of signal transducing histidine kinase"/>
    <property type="match status" value="1"/>
</dbReference>
<keyword evidence="13 14" id="KW-0472">Membrane</keyword>
<keyword evidence="11 14" id="KW-1133">Transmembrane helix</keyword>
<dbReference type="SMART" id="SM00304">
    <property type="entry name" value="HAMP"/>
    <property type="match status" value="1"/>
</dbReference>
<dbReference type="GO" id="GO:0005886">
    <property type="term" value="C:plasma membrane"/>
    <property type="evidence" value="ECO:0007669"/>
    <property type="project" value="UniProtKB-SubCell"/>
</dbReference>
<feature type="transmembrane region" description="Helical" evidence="14">
    <location>
        <begin position="12"/>
        <end position="32"/>
    </location>
</feature>
<evidence type="ECO:0000256" key="5">
    <source>
        <dbReference type="ARBA" id="ARBA00022553"/>
    </source>
</evidence>
<dbReference type="InterPro" id="IPR003594">
    <property type="entry name" value="HATPase_dom"/>
</dbReference>
<evidence type="ECO:0000256" key="1">
    <source>
        <dbReference type="ARBA" id="ARBA00000085"/>
    </source>
</evidence>
<dbReference type="InterPro" id="IPR005467">
    <property type="entry name" value="His_kinase_dom"/>
</dbReference>
<dbReference type="PANTHER" id="PTHR45528">
    <property type="entry name" value="SENSOR HISTIDINE KINASE CPXA"/>
    <property type="match status" value="1"/>
</dbReference>
<dbReference type="InterPro" id="IPR050398">
    <property type="entry name" value="HssS/ArlS-like"/>
</dbReference>